<evidence type="ECO:0000313" key="1">
    <source>
        <dbReference type="EMBL" id="URS74447.1"/>
    </source>
</evidence>
<protein>
    <submittedName>
        <fullName evidence="1">Uncharacterized protein</fullName>
    </submittedName>
</protein>
<evidence type="ECO:0000313" key="2">
    <source>
        <dbReference type="Proteomes" id="UP000017590"/>
    </source>
</evidence>
<dbReference type="EMBL" id="CP006763">
    <property type="protein sequence ID" value="URS74447.1"/>
    <property type="molecule type" value="Genomic_DNA"/>
</dbReference>
<sequence length="93" mass="10399">MKKILFTPGIASIEALGSITRLIAIADEIKKKQQDCSILFRAAGREADYAAACGYKVIQGYKPPIPKLWQQKIIILLKKVHTHINFLLAAYVM</sequence>
<gene>
    <name evidence="1" type="ORF">CAETHG_05020</name>
</gene>
<accession>A0ABY4TPB5</accession>
<keyword evidence="2" id="KW-1185">Reference proteome</keyword>
<dbReference type="Proteomes" id="UP000017590">
    <property type="component" value="Chromosome"/>
</dbReference>
<reference evidence="2" key="1">
    <citation type="journal article" date="2014" name="Biotechnol. Biofuels">
        <title>Comparison of single-molecule sequencing and hybrid approaches for finishing the genome of Clostridium autoethanogenum and analysis of CRISPR systems in industrial relevant Clostridia.</title>
        <authorList>
            <person name="Brown S.D."/>
            <person name="Nagaraju S."/>
            <person name="Utturkar S."/>
            <person name="De Tissera S."/>
            <person name="Segovia S."/>
            <person name="Mitchell W."/>
            <person name="Land M.L."/>
            <person name="Dassanayake A."/>
            <person name="Kopke M."/>
        </authorList>
    </citation>
    <scope>NUCLEOTIDE SEQUENCE [LARGE SCALE GENOMIC DNA]</scope>
    <source>
        <strain evidence="2">DSM 10061</strain>
    </source>
</reference>
<organism evidence="1 2">
    <name type="scientific">Clostridium autoethanogenum DSM 10061</name>
    <dbReference type="NCBI Taxonomy" id="1341692"/>
    <lineage>
        <taxon>Bacteria</taxon>
        <taxon>Bacillati</taxon>
        <taxon>Bacillota</taxon>
        <taxon>Clostridia</taxon>
        <taxon>Eubacteriales</taxon>
        <taxon>Clostridiaceae</taxon>
        <taxon>Clostridium</taxon>
    </lineage>
</organism>
<name>A0ABY4TPB5_9CLOT</name>
<dbReference type="RefSeq" id="WP_242834128.1">
    <property type="nucleotide sequence ID" value="NC_022592.1"/>
</dbReference>
<proteinExistence type="predicted"/>